<dbReference type="Proteomes" id="UP001230649">
    <property type="component" value="Unassembled WGS sequence"/>
</dbReference>
<evidence type="ECO:0000313" key="2">
    <source>
        <dbReference type="Proteomes" id="UP001230649"/>
    </source>
</evidence>
<gene>
    <name evidence="1" type="ORF">QFC20_002011</name>
</gene>
<reference evidence="1" key="1">
    <citation type="submission" date="2023-04" db="EMBL/GenBank/DDBJ databases">
        <title>Draft Genome sequencing of Naganishia species isolated from polar environments using Oxford Nanopore Technology.</title>
        <authorList>
            <person name="Leo P."/>
            <person name="Venkateswaran K."/>
        </authorList>
    </citation>
    <scope>NUCLEOTIDE SEQUENCE</scope>
    <source>
        <strain evidence="1">MNA-CCFEE 5262</strain>
    </source>
</reference>
<comment type="caution">
    <text evidence="1">The sequence shown here is derived from an EMBL/GenBank/DDBJ whole genome shotgun (WGS) entry which is preliminary data.</text>
</comment>
<proteinExistence type="predicted"/>
<keyword evidence="2" id="KW-1185">Reference proteome</keyword>
<protein>
    <submittedName>
        <fullName evidence="1">Uncharacterized protein</fullName>
    </submittedName>
</protein>
<name>A0ACC2WNA9_9TREE</name>
<evidence type="ECO:0000313" key="1">
    <source>
        <dbReference type="EMBL" id="KAJ9113122.1"/>
    </source>
</evidence>
<dbReference type="EMBL" id="JASBWS010000013">
    <property type="protein sequence ID" value="KAJ9113122.1"/>
    <property type="molecule type" value="Genomic_DNA"/>
</dbReference>
<accession>A0ACC2WNA9</accession>
<organism evidence="1 2">
    <name type="scientific">Naganishia adeliensis</name>
    <dbReference type="NCBI Taxonomy" id="92952"/>
    <lineage>
        <taxon>Eukaryota</taxon>
        <taxon>Fungi</taxon>
        <taxon>Dikarya</taxon>
        <taxon>Basidiomycota</taxon>
        <taxon>Agaricomycotina</taxon>
        <taxon>Tremellomycetes</taxon>
        <taxon>Filobasidiales</taxon>
        <taxon>Filobasidiaceae</taxon>
        <taxon>Naganishia</taxon>
    </lineage>
</organism>
<sequence>MAVAESVMEFYTFETTAISSPSPFEDTKIDIRQEFERIKTQHYDTDYDFNIDLYFTVNRLNDGHTLWLPNCYINVFQNLLPIPIVSLAKKVDHGTGYPSWPSEAIYVIPDANEFFSLFLNGSFHKYFEDKGINVKRFEGAEITSINGQDPYAYVDRIADEYSGAFLGRDIRQSMVYSSYRFADNTWGQRIGAFAGPVVPDYPPGLKVTVTLIPKDTNVAETVTVPYVSAYIGSMRFSDQASFWENNCAAQNFTNGIDYKPYLRATNGTTPVGLTATSPDHGSVEELPKREGLIAALPDLNFLRTAIDLPQPFIPTSPNLTGSNDVTSFTILPNTSVGVMILGSFYPGDPTSWMKMVIDGIANLKTQGADHLVIDVTNNPGGYLHRILAGSSVDRNPGFEGVIRANELAKKMMASNIDLSREYNYDDDNIPIAYWPSEWNRLNGSAYGPADNFLVPPQNVTINGEQDSFSQRNADRCEPWLRDVTTTEPPFNFTNILIVGNGQCASACALFLSVLQELHGVRIANFGAAKKSHSGMSGGVVLEWSVLDSEVKTANLKNSSLAGPDLLVSGNFRHNWRTAYSYRKPDTFLPYAGDAADYSFPYTADTWNNPQALWTFAASEVFNISSPID</sequence>